<dbReference type="SUPFAM" id="SSF56112">
    <property type="entry name" value="Protein kinase-like (PK-like)"/>
    <property type="match status" value="1"/>
</dbReference>
<dbReference type="EMBL" id="RAPE01000002">
    <property type="protein sequence ID" value="RKF15134.1"/>
    <property type="molecule type" value="Genomic_DNA"/>
</dbReference>
<keyword evidence="2" id="KW-0808">Transferase</keyword>
<keyword evidence="2" id="KW-0418">Kinase</keyword>
<evidence type="ECO:0000259" key="1">
    <source>
        <dbReference type="Pfam" id="PF01636"/>
    </source>
</evidence>
<evidence type="ECO:0000313" key="3">
    <source>
        <dbReference type="Proteomes" id="UP000281128"/>
    </source>
</evidence>
<dbReference type="InterPro" id="IPR002575">
    <property type="entry name" value="Aminoglycoside_PTrfase"/>
</dbReference>
<dbReference type="AlphaFoldDB" id="A0A3A8AU20"/>
<reference evidence="2 3" key="1">
    <citation type="submission" date="2018-09" db="EMBL/GenBank/DDBJ databases">
        <title>Roseovarius spongiae sp. nov., isolated from a marine sponge.</title>
        <authorList>
            <person name="Zhuang L."/>
            <person name="Luo L."/>
        </authorList>
    </citation>
    <scope>NUCLEOTIDE SEQUENCE [LARGE SCALE GENOMIC DNA]</scope>
    <source>
        <strain evidence="2 3">HN-E21</strain>
    </source>
</reference>
<dbReference type="Gene3D" id="3.90.1200.10">
    <property type="match status" value="1"/>
</dbReference>
<dbReference type="Gene3D" id="3.30.200.20">
    <property type="entry name" value="Phosphorylase Kinase, domain 1"/>
    <property type="match status" value="1"/>
</dbReference>
<organism evidence="2 3">
    <name type="scientific">Roseovarius spongiae</name>
    <dbReference type="NCBI Taxonomy" id="2320272"/>
    <lineage>
        <taxon>Bacteria</taxon>
        <taxon>Pseudomonadati</taxon>
        <taxon>Pseudomonadota</taxon>
        <taxon>Alphaproteobacteria</taxon>
        <taxon>Rhodobacterales</taxon>
        <taxon>Roseobacteraceae</taxon>
        <taxon>Roseovarius</taxon>
    </lineage>
</organism>
<dbReference type="GO" id="GO:0004305">
    <property type="term" value="F:ethanolamine kinase activity"/>
    <property type="evidence" value="ECO:0007669"/>
    <property type="project" value="TreeGrafter"/>
</dbReference>
<feature type="domain" description="Aminoglycoside phosphotransferase" evidence="1">
    <location>
        <begin position="23"/>
        <end position="246"/>
    </location>
</feature>
<dbReference type="GO" id="GO:0005737">
    <property type="term" value="C:cytoplasm"/>
    <property type="evidence" value="ECO:0007669"/>
    <property type="project" value="TreeGrafter"/>
</dbReference>
<proteinExistence type="predicted"/>
<dbReference type="Pfam" id="PF01636">
    <property type="entry name" value="APH"/>
    <property type="match status" value="1"/>
</dbReference>
<gene>
    <name evidence="2" type="ORF">D6850_09830</name>
</gene>
<evidence type="ECO:0000313" key="2">
    <source>
        <dbReference type="EMBL" id="RKF15134.1"/>
    </source>
</evidence>
<dbReference type="Proteomes" id="UP000281128">
    <property type="component" value="Unassembled WGS sequence"/>
</dbReference>
<comment type="caution">
    <text evidence="2">The sequence shown here is derived from an EMBL/GenBank/DDBJ whole genome shotgun (WGS) entry which is preliminary data.</text>
</comment>
<sequence length="298" mass="32978">MTPDDAIRTARALPCWSAPPEQAEPLEGGITNHNIRVRDGGRDYVVRLGEDIPEHGILRWHELALSRAAAAAGLSPRVHHAGPGALVIGYVPSTALAENDLHDEATLMAATDLIARVHRDMPRHLRGPVLAFWVFHILRDYAHTLSDRGSRHAPALPDLLERADALERAVGPIDMVLGHNDLLPANLLRAQDGALWIIDWEYGGFNSPLFDLGGLASNCALPKEAEIAMLTRYFGAPPDPARWRAYEAMKCASLLRETMWSMVSEITSTLDVDYAAYTDKNLERFERAFAAFRQEPEP</sequence>
<dbReference type="GO" id="GO:0006646">
    <property type="term" value="P:phosphatidylethanolamine biosynthetic process"/>
    <property type="evidence" value="ECO:0007669"/>
    <property type="project" value="TreeGrafter"/>
</dbReference>
<dbReference type="CDD" id="cd05151">
    <property type="entry name" value="ChoK-like"/>
    <property type="match status" value="1"/>
</dbReference>
<dbReference type="PANTHER" id="PTHR22603">
    <property type="entry name" value="CHOLINE/ETHANOALAMINE KINASE"/>
    <property type="match status" value="1"/>
</dbReference>
<dbReference type="RefSeq" id="WP_121166299.1">
    <property type="nucleotide sequence ID" value="NZ_RAPE01000002.1"/>
</dbReference>
<name>A0A3A8AU20_9RHOB</name>
<dbReference type="OrthoDB" id="179763at2"/>
<keyword evidence="3" id="KW-1185">Reference proteome</keyword>
<accession>A0A3A8AU20</accession>
<protein>
    <submittedName>
        <fullName evidence="2">Choline kinase</fullName>
    </submittedName>
</protein>
<dbReference type="InterPro" id="IPR011009">
    <property type="entry name" value="Kinase-like_dom_sf"/>
</dbReference>
<dbReference type="PANTHER" id="PTHR22603:SF66">
    <property type="entry name" value="ETHANOLAMINE KINASE"/>
    <property type="match status" value="1"/>
</dbReference>